<keyword evidence="5" id="KW-0677">Repeat</keyword>
<evidence type="ECO:0000256" key="9">
    <source>
        <dbReference type="SAM" id="Phobius"/>
    </source>
</evidence>
<dbReference type="PANTHER" id="PTHR11685">
    <property type="entry name" value="RBR FAMILY RING FINGER AND IBR DOMAIN-CONTAINING"/>
    <property type="match status" value="1"/>
</dbReference>
<comment type="catalytic activity">
    <reaction evidence="1">
        <text>[E2 ubiquitin-conjugating enzyme]-S-ubiquitinyl-L-cysteine + [acceptor protein]-L-lysine = [E2 ubiquitin-conjugating enzyme]-L-cysteine + [acceptor protein]-N(6)-ubiquitinyl-L-lysine.</text>
        <dbReference type="EC" id="2.3.2.31"/>
    </reaction>
</comment>
<keyword evidence="9" id="KW-0472">Membrane</keyword>
<evidence type="ECO:0000313" key="12">
    <source>
        <dbReference type="Proteomes" id="UP000792457"/>
    </source>
</evidence>
<dbReference type="InterPro" id="IPR002867">
    <property type="entry name" value="IBR_dom"/>
</dbReference>
<feature type="transmembrane region" description="Helical" evidence="9">
    <location>
        <begin position="229"/>
        <end position="251"/>
    </location>
</feature>
<dbReference type="SMART" id="SM00647">
    <property type="entry name" value="IBR"/>
    <property type="match status" value="1"/>
</dbReference>
<comment type="caution">
    <text evidence="11">The sequence shown here is derived from an EMBL/GenBank/DDBJ whole genome shotgun (WGS) entry which is preliminary data.</text>
</comment>
<dbReference type="CDD" id="cd20352">
    <property type="entry name" value="Rcat_RBR_RNF144"/>
    <property type="match status" value="1"/>
</dbReference>
<dbReference type="InterPro" id="IPR013083">
    <property type="entry name" value="Znf_RING/FYVE/PHD"/>
</dbReference>
<keyword evidence="9" id="KW-1133">Transmembrane helix</keyword>
<keyword evidence="9" id="KW-0812">Transmembrane</keyword>
<organism evidence="11 12">
    <name type="scientific">Ladona fulva</name>
    <name type="common">Scarce chaser dragonfly</name>
    <name type="synonym">Libellula fulva</name>
    <dbReference type="NCBI Taxonomy" id="123851"/>
    <lineage>
        <taxon>Eukaryota</taxon>
        <taxon>Metazoa</taxon>
        <taxon>Ecdysozoa</taxon>
        <taxon>Arthropoda</taxon>
        <taxon>Hexapoda</taxon>
        <taxon>Insecta</taxon>
        <taxon>Pterygota</taxon>
        <taxon>Palaeoptera</taxon>
        <taxon>Odonata</taxon>
        <taxon>Epiprocta</taxon>
        <taxon>Anisoptera</taxon>
        <taxon>Libelluloidea</taxon>
        <taxon>Libellulidae</taxon>
        <taxon>Ladona</taxon>
    </lineage>
</organism>
<dbReference type="PROSITE" id="PS00518">
    <property type="entry name" value="ZF_RING_1"/>
    <property type="match status" value="1"/>
</dbReference>
<dbReference type="FunFam" id="1.20.120.1750:FF:000010">
    <property type="entry name" value="RBR-type E3 ubiquitin transferase"/>
    <property type="match status" value="1"/>
</dbReference>
<dbReference type="InterPro" id="IPR017907">
    <property type="entry name" value="Znf_RING_CS"/>
</dbReference>
<feature type="domain" description="RING-type" evidence="10">
    <location>
        <begin position="1"/>
        <end position="215"/>
    </location>
</feature>
<evidence type="ECO:0000256" key="3">
    <source>
        <dbReference type="ARBA" id="ARBA00022679"/>
    </source>
</evidence>
<keyword evidence="7" id="KW-0833">Ubl conjugation pathway</keyword>
<dbReference type="EMBL" id="KZ308677">
    <property type="protein sequence ID" value="KAG8232984.1"/>
    <property type="molecule type" value="Genomic_DNA"/>
</dbReference>
<keyword evidence="4" id="KW-0479">Metal-binding</keyword>
<evidence type="ECO:0000256" key="8">
    <source>
        <dbReference type="ARBA" id="ARBA00022833"/>
    </source>
</evidence>
<evidence type="ECO:0000256" key="4">
    <source>
        <dbReference type="ARBA" id="ARBA00022723"/>
    </source>
</evidence>
<evidence type="ECO:0000256" key="6">
    <source>
        <dbReference type="ARBA" id="ARBA00022771"/>
    </source>
</evidence>
<dbReference type="InterPro" id="IPR044066">
    <property type="entry name" value="TRIAD_supradom"/>
</dbReference>
<evidence type="ECO:0000256" key="7">
    <source>
        <dbReference type="ARBA" id="ARBA00022786"/>
    </source>
</evidence>
<dbReference type="SUPFAM" id="SSF57850">
    <property type="entry name" value="RING/U-box"/>
    <property type="match status" value="2"/>
</dbReference>
<keyword evidence="6" id="KW-0863">Zinc-finger</keyword>
<evidence type="ECO:0000256" key="1">
    <source>
        <dbReference type="ARBA" id="ARBA00001798"/>
    </source>
</evidence>
<dbReference type="GO" id="GO:0061630">
    <property type="term" value="F:ubiquitin protein ligase activity"/>
    <property type="evidence" value="ECO:0007669"/>
    <property type="project" value="UniProtKB-EC"/>
</dbReference>
<evidence type="ECO:0000256" key="5">
    <source>
        <dbReference type="ARBA" id="ARBA00022737"/>
    </source>
</evidence>
<dbReference type="PROSITE" id="PS51873">
    <property type="entry name" value="TRIAD"/>
    <property type="match status" value="1"/>
</dbReference>
<dbReference type="InterPro" id="IPR031127">
    <property type="entry name" value="E3_UB_ligase_RBR"/>
</dbReference>
<proteinExistence type="predicted"/>
<gene>
    <name evidence="11" type="ORF">J437_LFUL012631</name>
</gene>
<keyword evidence="12" id="KW-1185">Reference proteome</keyword>
<dbReference type="Pfam" id="PF22191">
    <property type="entry name" value="IBR_1"/>
    <property type="match status" value="1"/>
</dbReference>
<protein>
    <recommendedName>
        <fullName evidence="2">RBR-type E3 ubiquitin transferase</fullName>
        <ecNumber evidence="2">2.3.2.31</ecNumber>
    </recommendedName>
</protein>
<sequence length="315" mass="34425">MYSYVQFEIQAGAYDISCPDAQCSTQGVITMTEIETLVGSDLTEKHRRFRLYREVDLDIRRVWCPVPGCDTVCTLPLPPSESSTNVQVCQPKPQNPFCMCPPQRVVCPTCNFDFCSACRKPSHVGVSCEKAAQLWGGRWSGPNQGTQLLLPPGVPPDSDLIKCCPMCCVPIEKDEGCAQMMCKRCKHVFCWYCLTSLDDDFLLRHYDKGPCKNKLGHSRASVIWHRAQVIGIFAGFGILLLVASPLLLLAAPCIVCCKCRVCTGAANGASGEKLEEEEEEEVGESIGIVAGKVAAHGLKTNSAVNEIQEVTQGNS</sequence>
<dbReference type="EC" id="2.3.2.31" evidence="2"/>
<dbReference type="GO" id="GO:0008270">
    <property type="term" value="F:zinc ion binding"/>
    <property type="evidence" value="ECO:0007669"/>
    <property type="project" value="UniProtKB-KW"/>
</dbReference>
<dbReference type="GO" id="GO:0016567">
    <property type="term" value="P:protein ubiquitination"/>
    <property type="evidence" value="ECO:0007669"/>
    <property type="project" value="InterPro"/>
</dbReference>
<dbReference type="Gene3D" id="3.30.40.10">
    <property type="entry name" value="Zinc/RING finger domain, C3HC4 (zinc finger)"/>
    <property type="match status" value="1"/>
</dbReference>
<dbReference type="AlphaFoldDB" id="A0A8K0P6T9"/>
<dbReference type="Gene3D" id="1.20.120.1750">
    <property type="match status" value="1"/>
</dbReference>
<evidence type="ECO:0000313" key="11">
    <source>
        <dbReference type="EMBL" id="KAG8232984.1"/>
    </source>
</evidence>
<dbReference type="OrthoDB" id="10009520at2759"/>
<reference evidence="11" key="1">
    <citation type="submission" date="2013-04" db="EMBL/GenBank/DDBJ databases">
        <authorList>
            <person name="Qu J."/>
            <person name="Murali S.C."/>
            <person name="Bandaranaike D."/>
            <person name="Bellair M."/>
            <person name="Blankenburg K."/>
            <person name="Chao H."/>
            <person name="Dinh H."/>
            <person name="Doddapaneni H."/>
            <person name="Downs B."/>
            <person name="Dugan-Rocha S."/>
            <person name="Elkadiri S."/>
            <person name="Gnanaolivu R.D."/>
            <person name="Hernandez B."/>
            <person name="Javaid M."/>
            <person name="Jayaseelan J.C."/>
            <person name="Lee S."/>
            <person name="Li M."/>
            <person name="Ming W."/>
            <person name="Munidasa M."/>
            <person name="Muniz J."/>
            <person name="Nguyen L."/>
            <person name="Ongeri F."/>
            <person name="Osuji N."/>
            <person name="Pu L.-L."/>
            <person name="Puazo M."/>
            <person name="Qu C."/>
            <person name="Quiroz J."/>
            <person name="Raj R."/>
            <person name="Weissenberger G."/>
            <person name="Xin Y."/>
            <person name="Zou X."/>
            <person name="Han Y."/>
            <person name="Richards S."/>
            <person name="Worley K."/>
            <person name="Muzny D."/>
            <person name="Gibbs R."/>
        </authorList>
    </citation>
    <scope>NUCLEOTIDE SEQUENCE</scope>
    <source>
        <strain evidence="11">Sampled in the wild</strain>
    </source>
</reference>
<accession>A0A8K0P6T9</accession>
<keyword evidence="3" id="KW-0808">Transferase</keyword>
<evidence type="ECO:0000259" key="10">
    <source>
        <dbReference type="PROSITE" id="PS51873"/>
    </source>
</evidence>
<name>A0A8K0P6T9_LADFU</name>
<keyword evidence="8" id="KW-0862">Zinc</keyword>
<dbReference type="Pfam" id="PF01485">
    <property type="entry name" value="IBR"/>
    <property type="match status" value="1"/>
</dbReference>
<reference evidence="11" key="2">
    <citation type="submission" date="2017-10" db="EMBL/GenBank/DDBJ databases">
        <title>Ladona fulva Genome sequencing and assembly.</title>
        <authorList>
            <person name="Murali S."/>
            <person name="Richards S."/>
            <person name="Bandaranaike D."/>
            <person name="Bellair M."/>
            <person name="Blankenburg K."/>
            <person name="Chao H."/>
            <person name="Dinh H."/>
            <person name="Doddapaneni H."/>
            <person name="Dugan-Rocha S."/>
            <person name="Elkadiri S."/>
            <person name="Gnanaolivu R."/>
            <person name="Hernandez B."/>
            <person name="Skinner E."/>
            <person name="Javaid M."/>
            <person name="Lee S."/>
            <person name="Li M."/>
            <person name="Ming W."/>
            <person name="Munidasa M."/>
            <person name="Muniz J."/>
            <person name="Nguyen L."/>
            <person name="Hughes D."/>
            <person name="Osuji N."/>
            <person name="Pu L.-L."/>
            <person name="Puazo M."/>
            <person name="Qu C."/>
            <person name="Quiroz J."/>
            <person name="Raj R."/>
            <person name="Weissenberger G."/>
            <person name="Xin Y."/>
            <person name="Zou X."/>
            <person name="Han Y."/>
            <person name="Worley K."/>
            <person name="Muzny D."/>
            <person name="Gibbs R."/>
        </authorList>
    </citation>
    <scope>NUCLEOTIDE SEQUENCE</scope>
    <source>
        <strain evidence="11">Sampled in the wild</strain>
    </source>
</reference>
<dbReference type="Proteomes" id="UP000792457">
    <property type="component" value="Unassembled WGS sequence"/>
</dbReference>
<evidence type="ECO:0000256" key="2">
    <source>
        <dbReference type="ARBA" id="ARBA00012251"/>
    </source>
</evidence>